<protein>
    <recommendedName>
        <fullName evidence="1">BTB domain-containing protein</fullName>
    </recommendedName>
</protein>
<dbReference type="SUPFAM" id="SSF54695">
    <property type="entry name" value="POZ domain"/>
    <property type="match status" value="1"/>
</dbReference>
<keyword evidence="3" id="KW-1185">Reference proteome</keyword>
<dbReference type="InterPro" id="IPR000210">
    <property type="entry name" value="BTB/POZ_dom"/>
</dbReference>
<evidence type="ECO:0000313" key="2">
    <source>
        <dbReference type="EMBL" id="KAJ7320762.1"/>
    </source>
</evidence>
<dbReference type="AlphaFoldDB" id="A0AAD6ZFW6"/>
<sequence>MDSDPNAGGQDPPDSEALVKVDGLWFTTDTIVIRAENKIFRVSRGILAARSTVFNDMIAFPQPNSGETETMDGSPVVRLHDSAEDVEAFLRAIYDSSYFLPAPAPNHLSVVVGILRLSHKYGCQYLQRRALEHLHADGWYSMAYDEHGSEHLNNGIAEFCPTHSLRVIQAATEVGALWLLPYTCYSLSIYSSKDLLPFLEGSTGPHVAKALAAHTHLVRATVATHSFLTIYDLCDTPENCGAAWDIALARFMRKLSKPELHPIPPDLQKIAVDKLEYSGMCSDCRELAKIQMHEAASAFWDELPSIFGLPPWGELHAMKRAAMGEDED</sequence>
<accession>A0AAD6ZFW6</accession>
<proteinExistence type="predicted"/>
<evidence type="ECO:0000313" key="3">
    <source>
        <dbReference type="Proteomes" id="UP001218218"/>
    </source>
</evidence>
<reference evidence="2" key="1">
    <citation type="submission" date="2023-03" db="EMBL/GenBank/DDBJ databases">
        <title>Massive genome expansion in bonnet fungi (Mycena s.s.) driven by repeated elements and novel gene families across ecological guilds.</title>
        <authorList>
            <consortium name="Lawrence Berkeley National Laboratory"/>
            <person name="Harder C.B."/>
            <person name="Miyauchi S."/>
            <person name="Viragh M."/>
            <person name="Kuo A."/>
            <person name="Thoen E."/>
            <person name="Andreopoulos B."/>
            <person name="Lu D."/>
            <person name="Skrede I."/>
            <person name="Drula E."/>
            <person name="Henrissat B."/>
            <person name="Morin E."/>
            <person name="Kohler A."/>
            <person name="Barry K."/>
            <person name="LaButti K."/>
            <person name="Morin E."/>
            <person name="Salamov A."/>
            <person name="Lipzen A."/>
            <person name="Mereny Z."/>
            <person name="Hegedus B."/>
            <person name="Baldrian P."/>
            <person name="Stursova M."/>
            <person name="Weitz H."/>
            <person name="Taylor A."/>
            <person name="Grigoriev I.V."/>
            <person name="Nagy L.G."/>
            <person name="Martin F."/>
            <person name="Kauserud H."/>
        </authorList>
    </citation>
    <scope>NUCLEOTIDE SEQUENCE</scope>
    <source>
        <strain evidence="2">CBHHK002</strain>
    </source>
</reference>
<organism evidence="2 3">
    <name type="scientific">Mycena albidolilacea</name>
    <dbReference type="NCBI Taxonomy" id="1033008"/>
    <lineage>
        <taxon>Eukaryota</taxon>
        <taxon>Fungi</taxon>
        <taxon>Dikarya</taxon>
        <taxon>Basidiomycota</taxon>
        <taxon>Agaricomycotina</taxon>
        <taxon>Agaricomycetes</taxon>
        <taxon>Agaricomycetidae</taxon>
        <taxon>Agaricales</taxon>
        <taxon>Marasmiineae</taxon>
        <taxon>Mycenaceae</taxon>
        <taxon>Mycena</taxon>
    </lineage>
</organism>
<name>A0AAD6ZFW6_9AGAR</name>
<dbReference type="Pfam" id="PF00651">
    <property type="entry name" value="BTB"/>
    <property type="match status" value="1"/>
</dbReference>
<dbReference type="CDD" id="cd18186">
    <property type="entry name" value="BTB_POZ_ZBTB_KLHL-like"/>
    <property type="match status" value="1"/>
</dbReference>
<gene>
    <name evidence="2" type="ORF">DFH08DRAFT_387050</name>
</gene>
<comment type="caution">
    <text evidence="2">The sequence shown here is derived from an EMBL/GenBank/DDBJ whole genome shotgun (WGS) entry which is preliminary data.</text>
</comment>
<dbReference type="SMART" id="SM00225">
    <property type="entry name" value="BTB"/>
    <property type="match status" value="1"/>
</dbReference>
<dbReference type="EMBL" id="JARIHO010000053">
    <property type="protein sequence ID" value="KAJ7320762.1"/>
    <property type="molecule type" value="Genomic_DNA"/>
</dbReference>
<feature type="domain" description="BTB" evidence="1">
    <location>
        <begin position="28"/>
        <end position="102"/>
    </location>
</feature>
<evidence type="ECO:0000259" key="1">
    <source>
        <dbReference type="PROSITE" id="PS50097"/>
    </source>
</evidence>
<dbReference type="InterPro" id="IPR011333">
    <property type="entry name" value="SKP1/BTB/POZ_sf"/>
</dbReference>
<dbReference type="Gene3D" id="3.30.710.10">
    <property type="entry name" value="Potassium Channel Kv1.1, Chain A"/>
    <property type="match status" value="1"/>
</dbReference>
<dbReference type="PROSITE" id="PS50097">
    <property type="entry name" value="BTB"/>
    <property type="match status" value="1"/>
</dbReference>
<dbReference type="Proteomes" id="UP001218218">
    <property type="component" value="Unassembled WGS sequence"/>
</dbReference>